<dbReference type="PANTHER" id="PTHR39323">
    <property type="entry name" value="BLR1149 PROTEIN"/>
    <property type="match status" value="1"/>
</dbReference>
<evidence type="ECO:0000313" key="2">
    <source>
        <dbReference type="EMBL" id="REJ57854.1"/>
    </source>
</evidence>
<dbReference type="GO" id="GO:0016874">
    <property type="term" value="F:ligase activity"/>
    <property type="evidence" value="ECO:0007669"/>
    <property type="project" value="UniProtKB-KW"/>
</dbReference>
<keyword evidence="2" id="KW-0540">Nuclease</keyword>
<dbReference type="GO" id="GO:0016787">
    <property type="term" value="F:hydrolase activity"/>
    <property type="evidence" value="ECO:0007669"/>
    <property type="project" value="UniProtKB-KW"/>
</dbReference>
<dbReference type="NCBIfam" id="TIGR04123">
    <property type="entry name" value="P_estr_lig_assc"/>
    <property type="match status" value="1"/>
</dbReference>
<dbReference type="InterPro" id="IPR029052">
    <property type="entry name" value="Metallo-depent_PP-like"/>
</dbReference>
<keyword evidence="2" id="KW-0255">Endonuclease</keyword>
<name>A0A3E0MDI0_MICAE</name>
<dbReference type="EMBL" id="QQWE01000003">
    <property type="protein sequence ID" value="REJ57854.1"/>
    <property type="molecule type" value="Genomic_DNA"/>
</dbReference>
<accession>A0A3E0MDI0</accession>
<comment type="caution">
    <text evidence="2">The sequence shown here is derived from an EMBL/GenBank/DDBJ whole genome shotgun (WGS) entry which is preliminary data.</text>
</comment>
<keyword evidence="2" id="KW-0378">Hydrolase</keyword>
<evidence type="ECO:0000313" key="3">
    <source>
        <dbReference type="Proteomes" id="UP000256301"/>
    </source>
</evidence>
<dbReference type="PIRSF" id="PIRSF000887">
    <property type="entry name" value="Pesterase_MJ0037"/>
    <property type="match status" value="1"/>
</dbReference>
<dbReference type="Pfam" id="PF00149">
    <property type="entry name" value="Metallophos"/>
    <property type="match status" value="1"/>
</dbReference>
<dbReference type="InterPro" id="IPR026336">
    <property type="entry name" value="PdeM-like"/>
</dbReference>
<protein>
    <submittedName>
        <fullName evidence="2">Ligase-associated DNA damage response endonuclease PdeM</fullName>
        <ecNumber evidence="2">3.1.-.-</ecNumber>
    </submittedName>
</protein>
<dbReference type="AlphaFoldDB" id="A0A3E0MDI0"/>
<dbReference type="InterPro" id="IPR024173">
    <property type="entry name" value="Pesterase_MJ0037-like"/>
</dbReference>
<dbReference type="PANTHER" id="PTHR39323:SF1">
    <property type="entry name" value="BLR1149 PROTEIN"/>
    <property type="match status" value="1"/>
</dbReference>
<dbReference type="Proteomes" id="UP000256301">
    <property type="component" value="Unassembled WGS sequence"/>
</dbReference>
<gene>
    <name evidence="2" type="primary">pdeM</name>
    <name evidence="2" type="ORF">DWQ56_11430</name>
</gene>
<organism evidence="2 3">
    <name type="scientific">Microcystis aeruginosa DA14</name>
    <dbReference type="NCBI Taxonomy" id="1987506"/>
    <lineage>
        <taxon>Bacteria</taxon>
        <taxon>Bacillati</taxon>
        <taxon>Cyanobacteriota</taxon>
        <taxon>Cyanophyceae</taxon>
        <taxon>Oscillatoriophycideae</taxon>
        <taxon>Chroococcales</taxon>
        <taxon>Microcystaceae</taxon>
        <taxon>Microcystis</taxon>
    </lineage>
</organism>
<dbReference type="Gene3D" id="3.60.21.10">
    <property type="match status" value="1"/>
</dbReference>
<feature type="domain" description="Calcineurin-like phosphoesterase" evidence="1">
    <location>
        <begin position="34"/>
        <end position="123"/>
    </location>
</feature>
<keyword evidence="2" id="KW-0436">Ligase</keyword>
<reference evidence="2 3" key="1">
    <citation type="submission" date="2017-08" db="EMBL/GenBank/DDBJ databases">
        <title>Functional genomic and metabolic studies of the symbiotic interactions of six Microcystis-dominated communities.</title>
        <authorList>
            <person name="Li Q."/>
            <person name="Lin F."/>
        </authorList>
    </citation>
    <scope>NUCLEOTIDE SEQUENCE [LARGE SCALE GENOMIC DNA]</scope>
    <source>
        <strain evidence="2">DA14</strain>
    </source>
</reference>
<proteinExistence type="predicted"/>
<dbReference type="EC" id="3.1.-.-" evidence="2"/>
<dbReference type="GO" id="GO:0004519">
    <property type="term" value="F:endonuclease activity"/>
    <property type="evidence" value="ECO:0007669"/>
    <property type="project" value="UniProtKB-KW"/>
</dbReference>
<evidence type="ECO:0000259" key="1">
    <source>
        <dbReference type="Pfam" id="PF00149"/>
    </source>
</evidence>
<dbReference type="InterPro" id="IPR004843">
    <property type="entry name" value="Calcineurin-like_PHP"/>
</dbReference>
<sequence length="227" mass="24046">MTVRPRPSSETTISLLGRGFVADPSGALWCPASRLVVVSDLHLEKGSALAARRMLLPPYDTAQTLAMLSAVIARYRPQTVISLGDSFHDRTGPGRMADADVATLRGLQAGRDWIWVAGNHDPSLDGALPGLCCDSVSEGGIRFAHEPTSTPQGGEIAGHLHPCVRVTGRGGSVRRKAFVSCETRIVMPAFGAFTGGLDIRAPAIRSLFPQGMAVFALGQQRAYQVAA</sequence>
<dbReference type="SUPFAM" id="SSF56300">
    <property type="entry name" value="Metallo-dependent phosphatases"/>
    <property type="match status" value="1"/>
</dbReference>